<accession>A0A0B1SHE4</accession>
<evidence type="ECO:0000313" key="3">
    <source>
        <dbReference type="Proteomes" id="UP000053660"/>
    </source>
</evidence>
<dbReference type="AlphaFoldDB" id="A0A0B1SHE4"/>
<dbReference type="OrthoDB" id="5866735at2759"/>
<evidence type="ECO:0000256" key="1">
    <source>
        <dbReference type="SAM" id="Phobius"/>
    </source>
</evidence>
<protein>
    <submittedName>
        <fullName evidence="2">Uncharacterized protein</fullName>
    </submittedName>
</protein>
<sequence length="143" mass="16475">MLSVCHKNDEECMKGIPPQCSRTLRKRQLPGDFSIEERLKQLYAQLEMKNYTDDVDLGSYDDVLIDVQATTTVANVAARPLFIDEPESAPHRCMPYTYLHWIYALLITNILSILVAVLACSNLLKRRFSLDIANIRHKYRSPF</sequence>
<keyword evidence="1" id="KW-0812">Transmembrane</keyword>
<keyword evidence="1" id="KW-1133">Transmembrane helix</keyword>
<keyword evidence="3" id="KW-1185">Reference proteome</keyword>
<dbReference type="EMBL" id="KN567023">
    <property type="protein sequence ID" value="KHJ84738.1"/>
    <property type="molecule type" value="Genomic_DNA"/>
</dbReference>
<name>A0A0B1SHE4_OESDE</name>
<feature type="transmembrane region" description="Helical" evidence="1">
    <location>
        <begin position="101"/>
        <end position="124"/>
    </location>
</feature>
<keyword evidence="1" id="KW-0472">Membrane</keyword>
<reference evidence="2 3" key="1">
    <citation type="submission" date="2014-03" db="EMBL/GenBank/DDBJ databases">
        <title>Draft genome of the hookworm Oesophagostomum dentatum.</title>
        <authorList>
            <person name="Mitreva M."/>
        </authorList>
    </citation>
    <scope>NUCLEOTIDE SEQUENCE [LARGE SCALE GENOMIC DNA]</scope>
    <source>
        <strain evidence="2 3">OD-Hann</strain>
    </source>
</reference>
<organism evidence="2 3">
    <name type="scientific">Oesophagostomum dentatum</name>
    <name type="common">Nodular worm</name>
    <dbReference type="NCBI Taxonomy" id="61180"/>
    <lineage>
        <taxon>Eukaryota</taxon>
        <taxon>Metazoa</taxon>
        <taxon>Ecdysozoa</taxon>
        <taxon>Nematoda</taxon>
        <taxon>Chromadorea</taxon>
        <taxon>Rhabditida</taxon>
        <taxon>Rhabditina</taxon>
        <taxon>Rhabditomorpha</taxon>
        <taxon>Strongyloidea</taxon>
        <taxon>Strongylidae</taxon>
        <taxon>Oesophagostomum</taxon>
    </lineage>
</organism>
<evidence type="ECO:0000313" key="2">
    <source>
        <dbReference type="EMBL" id="KHJ84738.1"/>
    </source>
</evidence>
<dbReference type="Proteomes" id="UP000053660">
    <property type="component" value="Unassembled WGS sequence"/>
</dbReference>
<gene>
    <name evidence="2" type="ORF">OESDEN_15545</name>
</gene>
<proteinExistence type="predicted"/>